<gene>
    <name evidence="1" type="ORF">COA96_16855</name>
</gene>
<dbReference type="EMBL" id="NVVJ01000101">
    <property type="protein sequence ID" value="PCJ18288.1"/>
    <property type="molecule type" value="Genomic_DNA"/>
</dbReference>
<dbReference type="Proteomes" id="UP000218327">
    <property type="component" value="Unassembled WGS sequence"/>
</dbReference>
<name>A0A2A5AHP4_9GAMM</name>
<protein>
    <submittedName>
        <fullName evidence="1">Uncharacterized protein</fullName>
    </submittedName>
</protein>
<comment type="caution">
    <text evidence="1">The sequence shown here is derived from an EMBL/GenBank/DDBJ whole genome shotgun (WGS) entry which is preliminary data.</text>
</comment>
<evidence type="ECO:0000313" key="2">
    <source>
        <dbReference type="Proteomes" id="UP000218327"/>
    </source>
</evidence>
<accession>A0A2A5AHP4</accession>
<organism evidence="1 2">
    <name type="scientific">SAR86 cluster bacterium</name>
    <dbReference type="NCBI Taxonomy" id="2030880"/>
    <lineage>
        <taxon>Bacteria</taxon>
        <taxon>Pseudomonadati</taxon>
        <taxon>Pseudomonadota</taxon>
        <taxon>Gammaproteobacteria</taxon>
        <taxon>SAR86 cluster</taxon>
    </lineage>
</organism>
<evidence type="ECO:0000313" key="1">
    <source>
        <dbReference type="EMBL" id="PCJ18288.1"/>
    </source>
</evidence>
<proteinExistence type="predicted"/>
<dbReference type="AlphaFoldDB" id="A0A2A5AHP4"/>
<reference evidence="2" key="1">
    <citation type="submission" date="2017-08" db="EMBL/GenBank/DDBJ databases">
        <title>A dynamic microbial community with high functional redundancy inhabits the cold, oxic subseafloor aquifer.</title>
        <authorList>
            <person name="Tully B.J."/>
            <person name="Wheat C.G."/>
            <person name="Glazer B.T."/>
            <person name="Huber J.A."/>
        </authorList>
    </citation>
    <scope>NUCLEOTIDE SEQUENCE [LARGE SCALE GENOMIC DNA]</scope>
</reference>
<sequence length="229" mass="26005">MKIETRPMPFSAELVEASKRGDKTHTRRIMMPQPAYAQAVMYDGHATSAYHWPDSNPQFRAMAEIAKDCPHGKPGDLRWVQEPYRVVARDKGPGQRWGYLATVRYASDGIENVCVISDRCRDKPSARPRTSNMPGRFMSRWASRYTLRIVSVKCEKIQSMDRAAAFLEGCPREIAGPDGDIRAAHEWFVRVWDSTTNKPAHKYAANPWVYDIAYEFINAPVWLVRGGAG</sequence>